<sequence>MTDESAPDGGKALSAGLSERLGTGKLLLGFVVAVVLIYLLVVASGWRRVLDTLEGADYTWVWVACLSTFLGLAAWGKAWQIVLAVLDIQVEFRRLVVTYLAATFANYVTPLGQAGGEPFIAYILSRDTEASYEDSLASVVTADLLNLLPFFNFAALGLSYLLIRASLPDNAKTLAQGLVVLAFGVPAIAYVGWRYRQRVEDLVIRLAAPIATRTSRITVEGIRKRIDRFYNSLERIANEPRELLFALVFSYTGWIFFALPLYFAGRALGLPLPLVLVLFIVPASTLAGLTPTPGGLAGVEAALTVLIVALVPAIPWSSGVAAAIVYRVASYWFVLLIGGIASLFVIMRS</sequence>
<keyword evidence="6 7" id="KW-0472">Membrane</keyword>
<keyword evidence="4 7" id="KW-0812">Transmembrane</keyword>
<dbReference type="EMBL" id="AEMG01000022">
    <property type="protein sequence ID" value="EFW90659.1"/>
    <property type="molecule type" value="Genomic_DNA"/>
</dbReference>
<feature type="transmembrane region" description="Helical" evidence="7">
    <location>
        <begin position="175"/>
        <end position="193"/>
    </location>
</feature>
<feature type="transmembrane region" description="Helical" evidence="7">
    <location>
        <begin position="26"/>
        <end position="46"/>
    </location>
</feature>
<reference evidence="9" key="3">
    <citation type="submission" date="2016-11" db="EMBL/GenBank/DDBJ databases">
        <authorList>
            <person name="Jaros S."/>
            <person name="Januszkiewicz K."/>
            <person name="Wedrychowicz H."/>
        </authorList>
    </citation>
    <scope>NUCLEOTIDE SEQUENCE [LARGE SCALE GENOMIC DNA]</scope>
    <source>
        <strain evidence="9">DX253</strain>
    </source>
</reference>
<feature type="transmembrane region" description="Helical" evidence="7">
    <location>
        <begin position="330"/>
        <end position="347"/>
    </location>
</feature>
<dbReference type="Proteomes" id="UP000003751">
    <property type="component" value="Unassembled WGS sequence"/>
</dbReference>
<dbReference type="eggNOG" id="arCOG00899">
    <property type="taxonomic scope" value="Archaea"/>
</dbReference>
<dbReference type="RefSeq" id="WP_007982249.1">
    <property type="nucleotide sequence ID" value="NZ_AEMG01000022.1"/>
</dbReference>
<dbReference type="GO" id="GO:0005886">
    <property type="term" value="C:plasma membrane"/>
    <property type="evidence" value="ECO:0007669"/>
    <property type="project" value="UniProtKB-SubCell"/>
</dbReference>
<evidence type="ECO:0000313" key="11">
    <source>
        <dbReference type="Proteomes" id="UP000184203"/>
    </source>
</evidence>
<dbReference type="EMBL" id="FRAN01000008">
    <property type="protein sequence ID" value="SHL56148.1"/>
    <property type="molecule type" value="Genomic_DNA"/>
</dbReference>
<protein>
    <recommendedName>
        <fullName evidence="12">TIGR00374 family protein</fullName>
    </recommendedName>
</protein>
<dbReference type="STRING" id="797209.GCA_000376445_02284"/>
<evidence type="ECO:0000256" key="3">
    <source>
        <dbReference type="ARBA" id="ARBA00022475"/>
    </source>
</evidence>
<name>E7QXV8_HALPU</name>
<dbReference type="PATRIC" id="fig|797209.4.peg.3571"/>
<dbReference type="Proteomes" id="UP000184203">
    <property type="component" value="Unassembled WGS sequence"/>
</dbReference>
<evidence type="ECO:0000256" key="2">
    <source>
        <dbReference type="ARBA" id="ARBA00011061"/>
    </source>
</evidence>
<evidence type="ECO:0000313" key="8">
    <source>
        <dbReference type="EMBL" id="EFW90659.1"/>
    </source>
</evidence>
<evidence type="ECO:0000256" key="1">
    <source>
        <dbReference type="ARBA" id="ARBA00004651"/>
    </source>
</evidence>
<accession>E7QXV8</accession>
<dbReference type="PANTHER" id="PTHR39087">
    <property type="entry name" value="UPF0104 MEMBRANE PROTEIN MJ1595"/>
    <property type="match status" value="1"/>
</dbReference>
<evidence type="ECO:0000256" key="7">
    <source>
        <dbReference type="SAM" id="Phobius"/>
    </source>
</evidence>
<feature type="transmembrane region" description="Helical" evidence="7">
    <location>
        <begin position="270"/>
        <end position="289"/>
    </location>
</feature>
<dbReference type="PANTHER" id="PTHR39087:SF2">
    <property type="entry name" value="UPF0104 MEMBRANE PROTEIN MJ1595"/>
    <property type="match status" value="1"/>
</dbReference>
<organism evidence="8 10">
    <name type="scientific">Haladaptatus paucihalophilus DX253</name>
    <dbReference type="NCBI Taxonomy" id="797209"/>
    <lineage>
        <taxon>Archaea</taxon>
        <taxon>Methanobacteriati</taxon>
        <taxon>Methanobacteriota</taxon>
        <taxon>Stenosarchaea group</taxon>
        <taxon>Halobacteria</taxon>
        <taxon>Halobacteriales</taxon>
        <taxon>Haladaptataceae</taxon>
        <taxon>Haladaptatus</taxon>
    </lineage>
</organism>
<feature type="transmembrane region" description="Helical" evidence="7">
    <location>
        <begin position="144"/>
        <end position="163"/>
    </location>
</feature>
<feature type="transmembrane region" description="Helical" evidence="7">
    <location>
        <begin position="243"/>
        <end position="264"/>
    </location>
</feature>
<evidence type="ECO:0000256" key="5">
    <source>
        <dbReference type="ARBA" id="ARBA00022989"/>
    </source>
</evidence>
<reference evidence="11" key="2">
    <citation type="submission" date="2016-11" db="EMBL/GenBank/DDBJ databases">
        <authorList>
            <person name="Varghese N."/>
            <person name="Submissions S."/>
        </authorList>
    </citation>
    <scope>NUCLEOTIDE SEQUENCE [LARGE SCALE GENOMIC DNA]</scope>
    <source>
        <strain evidence="11">DX253</strain>
    </source>
</reference>
<gene>
    <name evidence="9" type="ORF">SAMN05444342_4112</name>
    <name evidence="8" type="ORF">ZOD2009_18235</name>
</gene>
<evidence type="ECO:0008006" key="12">
    <source>
        <dbReference type="Google" id="ProtNLM"/>
    </source>
</evidence>
<comment type="subcellular location">
    <subcellularLocation>
        <location evidence="1">Cell membrane</location>
        <topology evidence="1">Multi-pass membrane protein</topology>
    </subcellularLocation>
</comment>
<dbReference type="InterPro" id="IPR022791">
    <property type="entry name" value="L-PG_synthase/AglD"/>
</dbReference>
<feature type="transmembrane region" description="Helical" evidence="7">
    <location>
        <begin position="58"/>
        <end position="76"/>
    </location>
</feature>
<evidence type="ECO:0000313" key="10">
    <source>
        <dbReference type="Proteomes" id="UP000003751"/>
    </source>
</evidence>
<reference evidence="8 10" key="1">
    <citation type="journal article" date="2014" name="ISME J.">
        <title>Trehalose/2-sulfotrehalose biosynthesis and glycine-betaine uptake are widely spread mechanisms for osmoadaptation in the Halobacteriales.</title>
        <authorList>
            <person name="Youssef N.H."/>
            <person name="Savage-Ashlock K.N."/>
            <person name="McCully A.L."/>
            <person name="Luedtke B."/>
            <person name="Shaw E.I."/>
            <person name="Hoff W.D."/>
            <person name="Elshahed M.S."/>
        </authorList>
    </citation>
    <scope>NUCLEOTIDE SEQUENCE [LARGE SCALE GENOMIC DNA]</scope>
    <source>
        <strain evidence="8 10">DX253</strain>
    </source>
</reference>
<keyword evidence="3" id="KW-1003">Cell membrane</keyword>
<feature type="transmembrane region" description="Helical" evidence="7">
    <location>
        <begin position="301"/>
        <end position="324"/>
    </location>
</feature>
<dbReference type="OrthoDB" id="15513at2157"/>
<keyword evidence="11" id="KW-1185">Reference proteome</keyword>
<dbReference type="Pfam" id="PF03706">
    <property type="entry name" value="LPG_synthase_TM"/>
    <property type="match status" value="1"/>
</dbReference>
<dbReference type="AlphaFoldDB" id="E7QXV8"/>
<evidence type="ECO:0000313" key="9">
    <source>
        <dbReference type="EMBL" id="SHL56148.1"/>
    </source>
</evidence>
<proteinExistence type="inferred from homology"/>
<evidence type="ECO:0000256" key="6">
    <source>
        <dbReference type="ARBA" id="ARBA00023136"/>
    </source>
</evidence>
<comment type="similarity">
    <text evidence="2">Belongs to the UPF0104 family.</text>
</comment>
<evidence type="ECO:0000256" key="4">
    <source>
        <dbReference type="ARBA" id="ARBA00022692"/>
    </source>
</evidence>
<keyword evidence="5 7" id="KW-1133">Transmembrane helix</keyword>
<dbReference type="NCBIfam" id="TIGR00374">
    <property type="entry name" value="flippase-like domain"/>
    <property type="match status" value="1"/>
</dbReference>